<feature type="region of interest" description="Disordered" evidence="1">
    <location>
        <begin position="1"/>
        <end position="20"/>
    </location>
</feature>
<dbReference type="Pfam" id="PF04801">
    <property type="entry name" value="RPC5"/>
    <property type="match status" value="2"/>
</dbReference>
<feature type="compositionally biased region" description="Gly residues" evidence="1">
    <location>
        <begin position="106"/>
        <end position="131"/>
    </location>
</feature>
<dbReference type="PANTHER" id="PTHR12069:SF0">
    <property type="entry name" value="DNA-DIRECTED RNA POLYMERASE III SUBUNIT RPC5"/>
    <property type="match status" value="1"/>
</dbReference>
<evidence type="ECO:0008006" key="3">
    <source>
        <dbReference type="Google" id="ProtNLM"/>
    </source>
</evidence>
<dbReference type="eggNOG" id="KOG2354">
    <property type="taxonomic scope" value="Eukaryota"/>
</dbReference>
<dbReference type="InterPro" id="IPR006886">
    <property type="entry name" value="RNA_pol_III_Rpc5"/>
</dbReference>
<dbReference type="GeneID" id="36289752"/>
<dbReference type="RefSeq" id="XP_024321571.1">
    <property type="nucleotide sequence ID" value="XM_024470286.1"/>
</dbReference>
<dbReference type="GO" id="GO:0042797">
    <property type="term" value="P:tRNA transcription by RNA polymerase III"/>
    <property type="evidence" value="ECO:0007669"/>
    <property type="project" value="TreeGrafter"/>
</dbReference>
<gene>
    <name evidence="2" type="ORF">VC83_06696</name>
</gene>
<evidence type="ECO:0000256" key="1">
    <source>
        <dbReference type="SAM" id="MobiDB-lite"/>
    </source>
</evidence>
<dbReference type="PANTHER" id="PTHR12069">
    <property type="entry name" value="DNA-DIRECTED RNA POLYMERASES III 80 KDA POLYPEPTIDE RNA POLYMERASE III SUBUNIT 5"/>
    <property type="match status" value="1"/>
</dbReference>
<reference evidence="2" key="1">
    <citation type="submission" date="2016-03" db="EMBL/GenBank/DDBJ databases">
        <title>Updated assembly of Pseudogymnoascus destructans, the fungus causing white-nose syndrome of bats.</title>
        <authorList>
            <person name="Palmer J.M."/>
            <person name="Drees K.P."/>
            <person name="Foster J.T."/>
            <person name="Lindner D.L."/>
        </authorList>
    </citation>
    <scope>NUCLEOTIDE SEQUENCE [LARGE SCALE GENOMIC DNA]</scope>
    <source>
        <strain evidence="2">20631-21</strain>
    </source>
</reference>
<dbReference type="AlphaFoldDB" id="A0A177A1X7"/>
<sequence>MGSTERDTVIDDNEDDPIQASYDVYVKPQWEDGRQLYILQFPNRPSREDYSSTNASLPIELRLKPKAGLVELDVPLDPWTNYDRTKGIQWGEAMRKSNAAKSNTGTAGGQGGSHGLAGGFGIGGVAPGPGRGRQVQEDTLAVQQEILDDFSGGITRQRVLTKQTLGGQVVPKESASPNYFIGAFRKGQLHLSPVDEIVQMRPQFHHIDATAELDRLARPRAEAGPAGAGARAIHMTVKTTGEGEEDGQDSMAERIKNAQEEKWQKMRYIDDNSDAAWETFEELFAQDTENLPKLESGIDDATYLDTISAPRDEARLSRAKLVENE</sequence>
<proteinExistence type="predicted"/>
<dbReference type="OrthoDB" id="258143at2759"/>
<accession>A0A177A1X7</accession>
<dbReference type="EMBL" id="KV441404">
    <property type="protein sequence ID" value="OAF56275.1"/>
    <property type="molecule type" value="Genomic_DNA"/>
</dbReference>
<feature type="region of interest" description="Disordered" evidence="1">
    <location>
        <begin position="97"/>
        <end position="134"/>
    </location>
</feature>
<name>A0A177A1X7_9PEZI</name>
<protein>
    <recommendedName>
        <fullName evidence="3">DNA-directed RNA polymerase III subunit rpc5</fullName>
    </recommendedName>
</protein>
<dbReference type="VEuPathDB" id="FungiDB:GMDG_03876"/>
<dbReference type="Proteomes" id="UP000077154">
    <property type="component" value="Unassembled WGS sequence"/>
</dbReference>
<dbReference type="GO" id="GO:0005666">
    <property type="term" value="C:RNA polymerase III complex"/>
    <property type="evidence" value="ECO:0007669"/>
    <property type="project" value="TreeGrafter"/>
</dbReference>
<organism evidence="2">
    <name type="scientific">Pseudogymnoascus destructans</name>
    <dbReference type="NCBI Taxonomy" id="655981"/>
    <lineage>
        <taxon>Eukaryota</taxon>
        <taxon>Fungi</taxon>
        <taxon>Dikarya</taxon>
        <taxon>Ascomycota</taxon>
        <taxon>Pezizomycotina</taxon>
        <taxon>Leotiomycetes</taxon>
        <taxon>Thelebolales</taxon>
        <taxon>Thelebolaceae</taxon>
        <taxon>Pseudogymnoascus</taxon>
    </lineage>
</organism>
<evidence type="ECO:0000313" key="2">
    <source>
        <dbReference type="EMBL" id="OAF56275.1"/>
    </source>
</evidence>